<evidence type="ECO:0000313" key="2">
    <source>
        <dbReference type="Proteomes" id="UP000499080"/>
    </source>
</evidence>
<dbReference type="EMBL" id="BGPR01000050">
    <property type="protein sequence ID" value="GBL86817.1"/>
    <property type="molecule type" value="Genomic_DNA"/>
</dbReference>
<dbReference type="AlphaFoldDB" id="A0A4Y2B4S7"/>
<evidence type="ECO:0000313" key="1">
    <source>
        <dbReference type="EMBL" id="GBL86817.1"/>
    </source>
</evidence>
<keyword evidence="2" id="KW-1185">Reference proteome</keyword>
<accession>A0A4Y2B4S7</accession>
<comment type="caution">
    <text evidence="1">The sequence shown here is derived from an EMBL/GenBank/DDBJ whole genome shotgun (WGS) entry which is preliminary data.</text>
</comment>
<gene>
    <name evidence="1" type="ORF">AVEN_96049_1</name>
</gene>
<proteinExistence type="predicted"/>
<name>A0A4Y2B4S7_ARAVE</name>
<dbReference type="Proteomes" id="UP000499080">
    <property type="component" value="Unassembled WGS sequence"/>
</dbReference>
<reference evidence="1 2" key="1">
    <citation type="journal article" date="2019" name="Sci. Rep.">
        <title>Orb-weaving spider Araneus ventricosus genome elucidates the spidroin gene catalogue.</title>
        <authorList>
            <person name="Kono N."/>
            <person name="Nakamura H."/>
            <person name="Ohtoshi R."/>
            <person name="Moran D.A.P."/>
            <person name="Shinohara A."/>
            <person name="Yoshida Y."/>
            <person name="Fujiwara M."/>
            <person name="Mori M."/>
            <person name="Tomita M."/>
            <person name="Arakawa K."/>
        </authorList>
    </citation>
    <scope>NUCLEOTIDE SEQUENCE [LARGE SCALE GENOMIC DNA]</scope>
</reference>
<protein>
    <submittedName>
        <fullName evidence="1">Uncharacterized protein</fullName>
    </submittedName>
</protein>
<organism evidence="1 2">
    <name type="scientific">Araneus ventricosus</name>
    <name type="common">Orbweaver spider</name>
    <name type="synonym">Epeira ventricosa</name>
    <dbReference type="NCBI Taxonomy" id="182803"/>
    <lineage>
        <taxon>Eukaryota</taxon>
        <taxon>Metazoa</taxon>
        <taxon>Ecdysozoa</taxon>
        <taxon>Arthropoda</taxon>
        <taxon>Chelicerata</taxon>
        <taxon>Arachnida</taxon>
        <taxon>Araneae</taxon>
        <taxon>Araneomorphae</taxon>
        <taxon>Entelegynae</taxon>
        <taxon>Araneoidea</taxon>
        <taxon>Araneidae</taxon>
        <taxon>Araneus</taxon>
    </lineage>
</organism>
<sequence>MVANDKSLRVRTHDVVSANAAAVRRHVISFSSMALFTLERQSCETGSRPARTILPQWNRSGFSANVAPAPIVTSDSVHKCFSYESVFALRG</sequence>